<dbReference type="InterPro" id="IPR037185">
    <property type="entry name" value="EmrE-like"/>
</dbReference>
<feature type="transmembrane region" description="Helical" evidence="6">
    <location>
        <begin position="168"/>
        <end position="186"/>
    </location>
</feature>
<protein>
    <submittedName>
        <fullName evidence="8">Putative membrane protein</fullName>
    </submittedName>
</protein>
<evidence type="ECO:0000256" key="2">
    <source>
        <dbReference type="ARBA" id="ARBA00009853"/>
    </source>
</evidence>
<dbReference type="Pfam" id="PF00892">
    <property type="entry name" value="EamA"/>
    <property type="match status" value="2"/>
</dbReference>
<reference evidence="9 11" key="1">
    <citation type="submission" date="2016-10" db="EMBL/GenBank/DDBJ databases">
        <authorList>
            <person name="Cai Z."/>
        </authorList>
    </citation>
    <scope>NUCLEOTIDE SEQUENCE [LARGE SCALE GENOMIC DNA]</scope>
    <source>
        <strain evidence="9 11">DSM 25227</strain>
    </source>
</reference>
<evidence type="ECO:0000256" key="6">
    <source>
        <dbReference type="SAM" id="Phobius"/>
    </source>
</evidence>
<evidence type="ECO:0000256" key="4">
    <source>
        <dbReference type="ARBA" id="ARBA00022989"/>
    </source>
</evidence>
<dbReference type="GO" id="GO:0016020">
    <property type="term" value="C:membrane"/>
    <property type="evidence" value="ECO:0007669"/>
    <property type="project" value="UniProtKB-SubCell"/>
</dbReference>
<dbReference type="SUPFAM" id="SSF103481">
    <property type="entry name" value="Multidrug resistance efflux transporter EmrE"/>
    <property type="match status" value="2"/>
</dbReference>
<comment type="similarity">
    <text evidence="2">Belongs to the drug/metabolite transporter (DMT) superfamily. 10 TMS drug/metabolite exporter (DME) (TC 2.A.7.3) family.</text>
</comment>
<evidence type="ECO:0000259" key="7">
    <source>
        <dbReference type="Pfam" id="PF00892"/>
    </source>
</evidence>
<reference evidence="8 10" key="2">
    <citation type="submission" date="2018-03" db="EMBL/GenBank/DDBJ databases">
        <title>Genomic Encyclopedia of Archaeal and Bacterial Type Strains, Phase II (KMG-II): from individual species to whole genera.</title>
        <authorList>
            <person name="Goeker M."/>
        </authorList>
    </citation>
    <scope>NUCLEOTIDE SEQUENCE [LARGE SCALE GENOMIC DNA]</scope>
    <source>
        <strain evidence="8 10">DSM 25227</strain>
    </source>
</reference>
<evidence type="ECO:0000313" key="11">
    <source>
        <dbReference type="Proteomes" id="UP000251571"/>
    </source>
</evidence>
<dbReference type="Proteomes" id="UP000251571">
    <property type="component" value="Unassembled WGS sequence"/>
</dbReference>
<evidence type="ECO:0000256" key="1">
    <source>
        <dbReference type="ARBA" id="ARBA00004141"/>
    </source>
</evidence>
<dbReference type="PANTHER" id="PTHR22911">
    <property type="entry name" value="ACYL-MALONYL CONDENSING ENZYME-RELATED"/>
    <property type="match status" value="1"/>
</dbReference>
<dbReference type="EMBL" id="QGDJ01000002">
    <property type="protein sequence ID" value="PWJ21002.1"/>
    <property type="molecule type" value="Genomic_DNA"/>
</dbReference>
<sequence>MLGSIASFTAMAVAGRAVSHLHDTFEIMLYRSVVGVLVVLGLGLALGRLGEISTRNLKLQIGRNIAHFTGQNLWFLALISAPLAQVFAMEFTSPLWVLLLAPLILGERVRPAQYGVAAMGFGGVLLVAQPFSGGISLGLVWAGMAALFFALTNLLTRRLTRTETVMGILFWLTVLQLLFGLITAGLDGDIALPDATTLPWLALIGFAGLAAHFCLTNALSLAPAATVMPVDFARLPLIALIGALFYGEGLDPLILLGGAVIAGAAWTNLKLANRG</sequence>
<evidence type="ECO:0000313" key="8">
    <source>
        <dbReference type="EMBL" id="PWJ21002.1"/>
    </source>
</evidence>
<evidence type="ECO:0000313" key="9">
    <source>
        <dbReference type="EMBL" id="SSA41412.1"/>
    </source>
</evidence>
<keyword evidence="5 6" id="KW-0472">Membrane</keyword>
<keyword evidence="3 6" id="KW-0812">Transmembrane</keyword>
<dbReference type="AlphaFoldDB" id="A0A2Y9BXT8"/>
<keyword evidence="4 6" id="KW-1133">Transmembrane helix</keyword>
<dbReference type="EMBL" id="UETC01000002">
    <property type="protein sequence ID" value="SSA41412.1"/>
    <property type="molecule type" value="Genomic_DNA"/>
</dbReference>
<organism evidence="9 11">
    <name type="scientific">Jannaschia seohaensis</name>
    <dbReference type="NCBI Taxonomy" id="475081"/>
    <lineage>
        <taxon>Bacteria</taxon>
        <taxon>Pseudomonadati</taxon>
        <taxon>Pseudomonadota</taxon>
        <taxon>Alphaproteobacteria</taxon>
        <taxon>Rhodobacterales</taxon>
        <taxon>Roseobacteraceae</taxon>
        <taxon>Jannaschia</taxon>
    </lineage>
</organism>
<feature type="transmembrane region" description="Helical" evidence="6">
    <location>
        <begin position="27"/>
        <end position="49"/>
    </location>
</feature>
<comment type="subcellular location">
    <subcellularLocation>
        <location evidence="1">Membrane</location>
        <topology evidence="1">Multi-pass membrane protein</topology>
    </subcellularLocation>
</comment>
<dbReference type="Proteomes" id="UP000245839">
    <property type="component" value="Unassembled WGS sequence"/>
</dbReference>
<evidence type="ECO:0000313" key="10">
    <source>
        <dbReference type="Proteomes" id="UP000245839"/>
    </source>
</evidence>
<feature type="transmembrane region" description="Helical" evidence="6">
    <location>
        <begin position="253"/>
        <end position="272"/>
    </location>
</feature>
<accession>A0A2Y9BXT8</accession>
<evidence type="ECO:0000256" key="3">
    <source>
        <dbReference type="ARBA" id="ARBA00022692"/>
    </source>
</evidence>
<feature type="transmembrane region" description="Helical" evidence="6">
    <location>
        <begin position="198"/>
        <end position="219"/>
    </location>
</feature>
<keyword evidence="10" id="KW-1185">Reference proteome</keyword>
<dbReference type="OrthoDB" id="9810329at2"/>
<dbReference type="RefSeq" id="WP_109563361.1">
    <property type="nucleotide sequence ID" value="NZ_QGDJ01000002.1"/>
</dbReference>
<feature type="domain" description="EamA" evidence="7">
    <location>
        <begin position="2"/>
        <end position="127"/>
    </location>
</feature>
<feature type="domain" description="EamA" evidence="7">
    <location>
        <begin position="137"/>
        <end position="265"/>
    </location>
</feature>
<dbReference type="InterPro" id="IPR000620">
    <property type="entry name" value="EamA_dom"/>
</dbReference>
<dbReference type="PANTHER" id="PTHR22911:SF6">
    <property type="entry name" value="SOLUTE CARRIER FAMILY 35 MEMBER G1"/>
    <property type="match status" value="1"/>
</dbReference>
<evidence type="ECO:0000256" key="5">
    <source>
        <dbReference type="ARBA" id="ARBA00023136"/>
    </source>
</evidence>
<gene>
    <name evidence="8" type="ORF">BCF38_102249</name>
    <name evidence="9" type="ORF">SAMN05421539_102249</name>
</gene>
<proteinExistence type="inferred from homology"/>
<feature type="transmembrane region" description="Helical" evidence="6">
    <location>
        <begin position="137"/>
        <end position="156"/>
    </location>
</feature>
<name>A0A2Y9BXT8_9RHOB</name>